<dbReference type="PROSITE" id="PS00678">
    <property type="entry name" value="WD_REPEATS_1"/>
    <property type="match status" value="3"/>
</dbReference>
<dbReference type="PANTHER" id="PTHR19923">
    <property type="entry name" value="WD40 REPEAT PROTEINPRL1/PRL2-RELATED"/>
    <property type="match status" value="1"/>
</dbReference>
<dbReference type="Pfam" id="PF00400">
    <property type="entry name" value="WD40"/>
    <property type="match status" value="6"/>
</dbReference>
<feature type="repeat" description="WD" evidence="4">
    <location>
        <begin position="199"/>
        <end position="240"/>
    </location>
</feature>
<dbReference type="PROSITE" id="PS50294">
    <property type="entry name" value="WD_REPEATS_REGION"/>
    <property type="match status" value="4"/>
</dbReference>
<evidence type="ECO:0000256" key="4">
    <source>
        <dbReference type="PROSITE-ProRule" id="PRU00221"/>
    </source>
</evidence>
<feature type="repeat" description="WD" evidence="4">
    <location>
        <begin position="241"/>
        <end position="282"/>
    </location>
</feature>
<keyword evidence="1 4" id="KW-0853">WD repeat</keyword>
<evidence type="ECO:0000313" key="7">
    <source>
        <dbReference type="Proteomes" id="UP001445335"/>
    </source>
</evidence>
<evidence type="ECO:0000256" key="3">
    <source>
        <dbReference type="ARBA" id="ARBA00025726"/>
    </source>
</evidence>
<dbReference type="GO" id="GO:0071013">
    <property type="term" value="C:catalytic step 2 spliceosome"/>
    <property type="evidence" value="ECO:0007669"/>
    <property type="project" value="TreeGrafter"/>
</dbReference>
<feature type="repeat" description="WD" evidence="4">
    <location>
        <begin position="283"/>
        <end position="324"/>
    </location>
</feature>
<dbReference type="Proteomes" id="UP001445335">
    <property type="component" value="Unassembled WGS sequence"/>
</dbReference>
<dbReference type="GO" id="GO:0000398">
    <property type="term" value="P:mRNA splicing, via spliceosome"/>
    <property type="evidence" value="ECO:0007669"/>
    <property type="project" value="InterPro"/>
</dbReference>
<feature type="repeat" description="WD" evidence="4">
    <location>
        <begin position="325"/>
        <end position="366"/>
    </location>
</feature>
<dbReference type="EMBL" id="JALJOU010000005">
    <property type="protein sequence ID" value="KAK9843636.1"/>
    <property type="molecule type" value="Genomic_DNA"/>
</dbReference>
<sequence>MTPAVGDEASTSASLPPAAGQELPIEGKTVKALTLLSLKRTFELFAGNYGQKVAADEASQRAKIACKIRDEYLAVRDFKLPERPAAPGASKQGSSAEAAANGTAMAKAGGGAEAVLAAGGAKSTTAKLIETMPKPADQAARAAAAAAGALVLHQGARAVVPTAAGGHKEYVPSAQLARRLPSKWPRPAWHAPWKMYRVVAGHLGPVRSLAVDAGNEWVVTGSADRTIKIWDLATGQLRLTLTGHIEQVTGLAVSDRHPYMFSCGLDKMVKCWDLEYNKVIRHYHGHLSGVYSLALHPTLDVLMTGGRDSVCRVWDMRTKMQVHCLTGHDDTVCSILSQSTDPQVITGAHDKTIRLWDIRRPSTMATLTYHKKSVRALAMHPTEYAFAGGSADNIKKYRLPPGEFLHNMLQNQKAIISCMAVNEDGVLVSGADNGSLWFWDWTSGNNFQAAQSVLQPGSLESEANICACAFDATGTRLLTAEGDKTIKFWRQDEAATPESHPVNFRPPRDMRRF</sequence>
<evidence type="ECO:0000313" key="6">
    <source>
        <dbReference type="EMBL" id="KAK9843636.1"/>
    </source>
</evidence>
<evidence type="ECO:0000256" key="2">
    <source>
        <dbReference type="ARBA" id="ARBA00022737"/>
    </source>
</evidence>
<organism evidence="6 7">
    <name type="scientific">Elliptochloris bilobata</name>
    <dbReference type="NCBI Taxonomy" id="381761"/>
    <lineage>
        <taxon>Eukaryota</taxon>
        <taxon>Viridiplantae</taxon>
        <taxon>Chlorophyta</taxon>
        <taxon>core chlorophytes</taxon>
        <taxon>Trebouxiophyceae</taxon>
        <taxon>Trebouxiophyceae incertae sedis</taxon>
        <taxon>Elliptochloris clade</taxon>
        <taxon>Elliptochloris</taxon>
    </lineage>
</organism>
<evidence type="ECO:0000256" key="1">
    <source>
        <dbReference type="ARBA" id="ARBA00022574"/>
    </source>
</evidence>
<dbReference type="PRINTS" id="PR00320">
    <property type="entry name" value="GPROTEINBRPT"/>
</dbReference>
<dbReference type="InterPro" id="IPR019775">
    <property type="entry name" value="WD40_repeat_CS"/>
</dbReference>
<dbReference type="GO" id="GO:0071011">
    <property type="term" value="C:precatalytic spliceosome"/>
    <property type="evidence" value="ECO:0007669"/>
    <property type="project" value="TreeGrafter"/>
</dbReference>
<feature type="repeat" description="WD" evidence="4">
    <location>
        <begin position="409"/>
        <end position="449"/>
    </location>
</feature>
<dbReference type="PANTHER" id="PTHR19923:SF0">
    <property type="entry name" value="PLEIOTROPIC REGULATOR 1"/>
    <property type="match status" value="1"/>
</dbReference>
<dbReference type="SMART" id="SM00320">
    <property type="entry name" value="WD40"/>
    <property type="match status" value="7"/>
</dbReference>
<comment type="similarity">
    <text evidence="3">Belongs to the WD repeat PRL1/PRL2 family.</text>
</comment>
<dbReference type="CDD" id="cd00200">
    <property type="entry name" value="WD40"/>
    <property type="match status" value="1"/>
</dbReference>
<keyword evidence="2" id="KW-0677">Repeat</keyword>
<dbReference type="GO" id="GO:0000974">
    <property type="term" value="C:Prp19 complex"/>
    <property type="evidence" value="ECO:0007669"/>
    <property type="project" value="TreeGrafter"/>
</dbReference>
<dbReference type="FunFam" id="2.130.10.10:FF:000012">
    <property type="entry name" value="Putative pleiotropic regulator 1"/>
    <property type="match status" value="1"/>
</dbReference>
<proteinExistence type="inferred from homology"/>
<dbReference type="InterPro" id="IPR036322">
    <property type="entry name" value="WD40_repeat_dom_sf"/>
</dbReference>
<keyword evidence="7" id="KW-1185">Reference proteome</keyword>
<dbReference type="InterPro" id="IPR045241">
    <property type="entry name" value="Prp46/PLRG1-like"/>
</dbReference>
<name>A0AAW1SDE0_9CHLO</name>
<comment type="caution">
    <text evidence="6">The sequence shown here is derived from an EMBL/GenBank/DDBJ whole genome shotgun (WGS) entry which is preliminary data.</text>
</comment>
<dbReference type="PROSITE" id="PS50082">
    <property type="entry name" value="WD_REPEATS_2"/>
    <property type="match status" value="5"/>
</dbReference>
<evidence type="ECO:0008006" key="8">
    <source>
        <dbReference type="Google" id="ProtNLM"/>
    </source>
</evidence>
<protein>
    <recommendedName>
        <fullName evidence="8">Pleiotropic regulator 1</fullName>
    </recommendedName>
</protein>
<dbReference type="InterPro" id="IPR020472">
    <property type="entry name" value="WD40_PAC1"/>
</dbReference>
<dbReference type="InterPro" id="IPR001680">
    <property type="entry name" value="WD40_rpt"/>
</dbReference>
<gene>
    <name evidence="6" type="ORF">WJX81_000394</name>
</gene>
<dbReference type="InterPro" id="IPR015943">
    <property type="entry name" value="WD40/YVTN_repeat-like_dom_sf"/>
</dbReference>
<evidence type="ECO:0000256" key="5">
    <source>
        <dbReference type="SAM" id="MobiDB-lite"/>
    </source>
</evidence>
<reference evidence="6 7" key="1">
    <citation type="journal article" date="2024" name="Nat. Commun.">
        <title>Phylogenomics reveals the evolutionary origins of lichenization in chlorophyte algae.</title>
        <authorList>
            <person name="Puginier C."/>
            <person name="Libourel C."/>
            <person name="Otte J."/>
            <person name="Skaloud P."/>
            <person name="Haon M."/>
            <person name="Grisel S."/>
            <person name="Petersen M."/>
            <person name="Berrin J.G."/>
            <person name="Delaux P.M."/>
            <person name="Dal Grande F."/>
            <person name="Keller J."/>
        </authorList>
    </citation>
    <scope>NUCLEOTIDE SEQUENCE [LARGE SCALE GENOMIC DNA]</scope>
    <source>
        <strain evidence="6 7">SAG 245.80</strain>
    </source>
</reference>
<dbReference type="Gene3D" id="2.130.10.10">
    <property type="entry name" value="YVTN repeat-like/Quinoprotein amine dehydrogenase"/>
    <property type="match status" value="1"/>
</dbReference>
<accession>A0AAW1SDE0</accession>
<dbReference type="AlphaFoldDB" id="A0AAW1SDE0"/>
<feature type="region of interest" description="Disordered" evidence="5">
    <location>
        <begin position="1"/>
        <end position="20"/>
    </location>
</feature>
<dbReference type="SUPFAM" id="SSF50978">
    <property type="entry name" value="WD40 repeat-like"/>
    <property type="match status" value="1"/>
</dbReference>